<keyword evidence="1" id="KW-0805">Transcription regulation</keyword>
<name>A0ABM8B8H5_9BIFI</name>
<dbReference type="InterPro" id="IPR036390">
    <property type="entry name" value="WH_DNA-bd_sf"/>
</dbReference>
<gene>
    <name evidence="5" type="ORF">KIM372_09330</name>
</gene>
<dbReference type="PRINTS" id="PR00778">
    <property type="entry name" value="HTHARSR"/>
</dbReference>
<evidence type="ECO:0000256" key="1">
    <source>
        <dbReference type="ARBA" id="ARBA00023015"/>
    </source>
</evidence>
<organism evidence="5 6">
    <name type="scientific">Bombiscardovia nodaiensis</name>
    <dbReference type="NCBI Taxonomy" id="2932181"/>
    <lineage>
        <taxon>Bacteria</taxon>
        <taxon>Bacillati</taxon>
        <taxon>Actinomycetota</taxon>
        <taxon>Actinomycetes</taxon>
        <taxon>Bifidobacteriales</taxon>
        <taxon>Bifidobacteriaceae</taxon>
        <taxon>Bombiscardovia</taxon>
    </lineage>
</organism>
<evidence type="ECO:0000256" key="3">
    <source>
        <dbReference type="ARBA" id="ARBA00023163"/>
    </source>
</evidence>
<dbReference type="InterPro" id="IPR011991">
    <property type="entry name" value="ArsR-like_HTH"/>
</dbReference>
<reference evidence="5 6" key="1">
    <citation type="journal article" date="2023" name="Microbiol. Spectr.">
        <title>Symbiosis of Carpenter Bees with Uncharacterized Lactic Acid Bacteria Showing NAD Auxotrophy.</title>
        <authorList>
            <person name="Kawasaki S."/>
            <person name="Ozawa K."/>
            <person name="Mori T."/>
            <person name="Yamamoto A."/>
            <person name="Ito M."/>
            <person name="Ohkuma M."/>
            <person name="Sakamoto M."/>
            <person name="Matsutani M."/>
        </authorList>
    </citation>
    <scope>NUCLEOTIDE SEQUENCE [LARGE SCALE GENOMIC DNA]</scope>
    <source>
        <strain evidence="5 6">Kim37-2</strain>
    </source>
</reference>
<dbReference type="Pfam" id="PF01022">
    <property type="entry name" value="HTH_5"/>
    <property type="match status" value="1"/>
</dbReference>
<dbReference type="Proteomes" id="UP001321766">
    <property type="component" value="Chromosome"/>
</dbReference>
<dbReference type="CDD" id="cd00090">
    <property type="entry name" value="HTH_ARSR"/>
    <property type="match status" value="1"/>
</dbReference>
<dbReference type="PANTHER" id="PTHR33154:SF33">
    <property type="entry name" value="TRANSCRIPTIONAL REPRESSOR SDPR"/>
    <property type="match status" value="1"/>
</dbReference>
<evidence type="ECO:0000313" key="5">
    <source>
        <dbReference type="EMBL" id="BDR53026.1"/>
    </source>
</evidence>
<dbReference type="InterPro" id="IPR051081">
    <property type="entry name" value="HTH_MetalResp_TranReg"/>
</dbReference>
<sequence>MGTPENLTALADPIRRQILNLLSQHSMEAGAIAEQLDLTPSKLSYHLKKLKEANLISPKKSGTHIVYELNLSVLDETILWLYDLRTGAHQTAHLGRRALVRKSQTQA</sequence>
<dbReference type="InterPro" id="IPR001845">
    <property type="entry name" value="HTH_ArsR_DNA-bd_dom"/>
</dbReference>
<accession>A0ABM8B8H5</accession>
<dbReference type="InterPro" id="IPR036388">
    <property type="entry name" value="WH-like_DNA-bd_sf"/>
</dbReference>
<dbReference type="Gene3D" id="1.10.10.10">
    <property type="entry name" value="Winged helix-like DNA-binding domain superfamily/Winged helix DNA-binding domain"/>
    <property type="match status" value="1"/>
</dbReference>
<dbReference type="SUPFAM" id="SSF46785">
    <property type="entry name" value="Winged helix' DNA-binding domain"/>
    <property type="match status" value="1"/>
</dbReference>
<evidence type="ECO:0000256" key="2">
    <source>
        <dbReference type="ARBA" id="ARBA00023125"/>
    </source>
</evidence>
<dbReference type="PANTHER" id="PTHR33154">
    <property type="entry name" value="TRANSCRIPTIONAL REGULATOR, ARSR FAMILY"/>
    <property type="match status" value="1"/>
</dbReference>
<proteinExistence type="predicted"/>
<dbReference type="SMART" id="SM00418">
    <property type="entry name" value="HTH_ARSR"/>
    <property type="match status" value="1"/>
</dbReference>
<feature type="domain" description="HTH arsR-type" evidence="4">
    <location>
        <begin position="1"/>
        <end position="89"/>
    </location>
</feature>
<protein>
    <recommendedName>
        <fullName evidence="4">HTH arsR-type domain-containing protein</fullName>
    </recommendedName>
</protein>
<evidence type="ECO:0000259" key="4">
    <source>
        <dbReference type="PROSITE" id="PS50987"/>
    </source>
</evidence>
<dbReference type="NCBIfam" id="NF033788">
    <property type="entry name" value="HTH_metalloreg"/>
    <property type="match status" value="1"/>
</dbReference>
<keyword evidence="3" id="KW-0804">Transcription</keyword>
<evidence type="ECO:0000313" key="6">
    <source>
        <dbReference type="Proteomes" id="UP001321766"/>
    </source>
</evidence>
<dbReference type="PROSITE" id="PS50987">
    <property type="entry name" value="HTH_ARSR_2"/>
    <property type="match status" value="1"/>
</dbReference>
<keyword evidence="2" id="KW-0238">DNA-binding</keyword>
<keyword evidence="6" id="KW-1185">Reference proteome</keyword>
<dbReference type="EMBL" id="AP026798">
    <property type="protein sequence ID" value="BDR53026.1"/>
    <property type="molecule type" value="Genomic_DNA"/>
</dbReference>